<dbReference type="Proteomes" id="UP000825935">
    <property type="component" value="Chromosome 16"/>
</dbReference>
<organism evidence="2 3">
    <name type="scientific">Ceratopteris richardii</name>
    <name type="common">Triangle waterfern</name>
    <dbReference type="NCBI Taxonomy" id="49495"/>
    <lineage>
        <taxon>Eukaryota</taxon>
        <taxon>Viridiplantae</taxon>
        <taxon>Streptophyta</taxon>
        <taxon>Embryophyta</taxon>
        <taxon>Tracheophyta</taxon>
        <taxon>Polypodiopsida</taxon>
        <taxon>Polypodiidae</taxon>
        <taxon>Polypodiales</taxon>
        <taxon>Pteridineae</taxon>
        <taxon>Pteridaceae</taxon>
        <taxon>Parkerioideae</taxon>
        <taxon>Ceratopteris</taxon>
    </lineage>
</organism>
<keyword evidence="3" id="KW-1185">Reference proteome</keyword>
<evidence type="ECO:0000313" key="2">
    <source>
        <dbReference type="EMBL" id="KAH7387206.1"/>
    </source>
</evidence>
<proteinExistence type="predicted"/>
<reference evidence="2" key="1">
    <citation type="submission" date="2021-08" db="EMBL/GenBank/DDBJ databases">
        <title>WGS assembly of Ceratopteris richardii.</title>
        <authorList>
            <person name="Marchant D.B."/>
            <person name="Chen G."/>
            <person name="Jenkins J."/>
            <person name="Shu S."/>
            <person name="Leebens-Mack J."/>
            <person name="Grimwood J."/>
            <person name="Schmutz J."/>
            <person name="Soltis P."/>
            <person name="Soltis D."/>
            <person name="Chen Z.-H."/>
        </authorList>
    </citation>
    <scope>NUCLEOTIDE SEQUENCE</scope>
    <source>
        <strain evidence="2">Whitten #5841</strain>
        <tissue evidence="2">Leaf</tissue>
    </source>
</reference>
<comment type="caution">
    <text evidence="2">The sequence shown here is derived from an EMBL/GenBank/DDBJ whole genome shotgun (WGS) entry which is preliminary data.</text>
</comment>
<sequence>MATLSRGCLLRQFTDCRRELVPALFERCNISRRAVTHFGGQHSNPCTLRSTFLIHRSLLVCKSVSTREAPEETEDEAALGGGQGPPDVTTVKETARAAGEPWAV</sequence>
<evidence type="ECO:0000256" key="1">
    <source>
        <dbReference type="SAM" id="MobiDB-lite"/>
    </source>
</evidence>
<feature type="region of interest" description="Disordered" evidence="1">
    <location>
        <begin position="69"/>
        <end position="104"/>
    </location>
</feature>
<accession>A0A8T2T074</accession>
<dbReference type="AlphaFoldDB" id="A0A8T2T074"/>
<name>A0A8T2T074_CERRI</name>
<dbReference type="EMBL" id="CM035421">
    <property type="protein sequence ID" value="KAH7387206.1"/>
    <property type="molecule type" value="Genomic_DNA"/>
</dbReference>
<evidence type="ECO:0000313" key="3">
    <source>
        <dbReference type="Proteomes" id="UP000825935"/>
    </source>
</evidence>
<protein>
    <submittedName>
        <fullName evidence="2">Uncharacterized protein</fullName>
    </submittedName>
</protein>
<gene>
    <name evidence="2" type="ORF">KP509_16G010600</name>
</gene>